<dbReference type="GO" id="GO:0016746">
    <property type="term" value="F:acyltransferase activity"/>
    <property type="evidence" value="ECO:0007669"/>
    <property type="project" value="UniProtKB-KW"/>
</dbReference>
<dbReference type="CDD" id="cd07984">
    <property type="entry name" value="LPLAT_LABLAT-like"/>
    <property type="match status" value="1"/>
</dbReference>
<comment type="subcellular location">
    <subcellularLocation>
        <location evidence="1">Cell inner membrane</location>
    </subcellularLocation>
</comment>
<dbReference type="PANTHER" id="PTHR30606">
    <property type="entry name" value="LIPID A BIOSYNTHESIS LAUROYL ACYLTRANSFERASE"/>
    <property type="match status" value="1"/>
</dbReference>
<dbReference type="RefSeq" id="WP_135445531.1">
    <property type="nucleotide sequence ID" value="NZ_SRLE01000011.1"/>
</dbReference>
<dbReference type="Pfam" id="PF03279">
    <property type="entry name" value="Lip_A_acyltrans"/>
    <property type="match status" value="1"/>
</dbReference>
<evidence type="ECO:0000313" key="8">
    <source>
        <dbReference type="EMBL" id="TGD72078.1"/>
    </source>
</evidence>
<keyword evidence="3" id="KW-0997">Cell inner membrane</keyword>
<dbReference type="OrthoDB" id="9803456at2"/>
<dbReference type="InterPro" id="IPR004960">
    <property type="entry name" value="LipA_acyltrans"/>
</dbReference>
<keyword evidence="2" id="KW-1003">Cell membrane</keyword>
<dbReference type="AlphaFoldDB" id="A0A4Z0LY55"/>
<dbReference type="Proteomes" id="UP000298050">
    <property type="component" value="Unassembled WGS sequence"/>
</dbReference>
<dbReference type="EMBL" id="SRLE01000011">
    <property type="protein sequence ID" value="TGD72078.1"/>
    <property type="molecule type" value="Genomic_DNA"/>
</dbReference>
<keyword evidence="9" id="KW-1185">Reference proteome</keyword>
<evidence type="ECO:0000313" key="9">
    <source>
        <dbReference type="Proteomes" id="UP000298050"/>
    </source>
</evidence>
<evidence type="ECO:0000256" key="2">
    <source>
        <dbReference type="ARBA" id="ARBA00022475"/>
    </source>
</evidence>
<evidence type="ECO:0000256" key="6">
    <source>
        <dbReference type="ARBA" id="ARBA00023315"/>
    </source>
</evidence>
<keyword evidence="7" id="KW-0812">Transmembrane</keyword>
<dbReference type="GO" id="GO:0009247">
    <property type="term" value="P:glycolipid biosynthetic process"/>
    <property type="evidence" value="ECO:0007669"/>
    <property type="project" value="UniProtKB-ARBA"/>
</dbReference>
<evidence type="ECO:0000256" key="3">
    <source>
        <dbReference type="ARBA" id="ARBA00022519"/>
    </source>
</evidence>
<reference evidence="8 9" key="1">
    <citation type="submission" date="2019-04" db="EMBL/GenBank/DDBJ databases">
        <title>Taxonomy of novel Haliea sp. from mangrove soil of West Coast of India.</title>
        <authorList>
            <person name="Verma A."/>
            <person name="Kumar P."/>
            <person name="Krishnamurthi S."/>
        </authorList>
    </citation>
    <scope>NUCLEOTIDE SEQUENCE [LARGE SCALE GENOMIC DNA]</scope>
    <source>
        <strain evidence="8 9">SAOS-164</strain>
    </source>
</reference>
<protein>
    <submittedName>
        <fullName evidence="8">Lipid A biosynthesis (KDO)2-(Lauroyl)-lipid IVA acyltransferase</fullName>
    </submittedName>
</protein>
<name>A0A4Z0LY55_9GAMM</name>
<organism evidence="8 9">
    <name type="scientific">Mangrovimicrobium sediminis</name>
    <dbReference type="NCBI Taxonomy" id="2562682"/>
    <lineage>
        <taxon>Bacteria</taxon>
        <taxon>Pseudomonadati</taxon>
        <taxon>Pseudomonadota</taxon>
        <taxon>Gammaproteobacteria</taxon>
        <taxon>Cellvibrionales</taxon>
        <taxon>Halieaceae</taxon>
        <taxon>Mangrovimicrobium</taxon>
    </lineage>
</organism>
<gene>
    <name evidence="8" type="ORF">E4634_15500</name>
</gene>
<dbReference type="GO" id="GO:0005886">
    <property type="term" value="C:plasma membrane"/>
    <property type="evidence" value="ECO:0007669"/>
    <property type="project" value="UniProtKB-SubCell"/>
</dbReference>
<feature type="transmembrane region" description="Helical" evidence="7">
    <location>
        <begin position="6"/>
        <end position="25"/>
    </location>
</feature>
<dbReference type="PANTHER" id="PTHR30606:SF10">
    <property type="entry name" value="PHOSPHATIDYLINOSITOL MANNOSIDE ACYLTRANSFERASE"/>
    <property type="match status" value="1"/>
</dbReference>
<evidence type="ECO:0000256" key="5">
    <source>
        <dbReference type="ARBA" id="ARBA00023136"/>
    </source>
</evidence>
<proteinExistence type="predicted"/>
<accession>A0A4Z0LY55</accession>
<keyword evidence="6 8" id="KW-0012">Acyltransferase</keyword>
<evidence type="ECO:0000256" key="7">
    <source>
        <dbReference type="SAM" id="Phobius"/>
    </source>
</evidence>
<evidence type="ECO:0000256" key="4">
    <source>
        <dbReference type="ARBA" id="ARBA00022679"/>
    </source>
</evidence>
<evidence type="ECO:0000256" key="1">
    <source>
        <dbReference type="ARBA" id="ARBA00004533"/>
    </source>
</evidence>
<sequence length="283" mass="33035">MLYRLVGYLPFWLLYALAHLGYLLLYHVARYRREVVADNLAHAFPEKNAAERKRLEKAFYLRLCQVALEVLRARTMRLEEFAARVKVTNGELVERLSEGRTRSIIVLTIHQGNWEWMLHGNTAALGISMDPVYKPLHDAAADEVMLETRNRFGSRPLAMADAARDILRRRREFRLFVMVADQSPTGDERGYWTQFFHRDARFYLGAESIAQATGFPVVFAQCRRLSTGHYEMIYREVAEPPYEKGSHAITERYIEIAEEAIRAEPESWLWSNRRWKRARPADA</sequence>
<keyword evidence="7" id="KW-1133">Transmembrane helix</keyword>
<comment type="caution">
    <text evidence="8">The sequence shown here is derived from an EMBL/GenBank/DDBJ whole genome shotgun (WGS) entry which is preliminary data.</text>
</comment>
<keyword evidence="5 7" id="KW-0472">Membrane</keyword>
<keyword evidence="4 8" id="KW-0808">Transferase</keyword>